<reference evidence="3" key="1">
    <citation type="submission" date="2021-01" db="EMBL/GenBank/DDBJ databases">
        <title>KCTC 19127 draft genome.</title>
        <authorList>
            <person name="An D."/>
        </authorList>
    </citation>
    <scope>NUCLEOTIDE SEQUENCE</scope>
    <source>
        <strain evidence="3">KCTC 19127</strain>
    </source>
</reference>
<dbReference type="PANTHER" id="PTHR48081">
    <property type="entry name" value="AB HYDROLASE SUPERFAMILY PROTEIN C4A8.06C"/>
    <property type="match status" value="1"/>
</dbReference>
<comment type="caution">
    <text evidence="3">The sequence shown here is derived from an EMBL/GenBank/DDBJ whole genome shotgun (WGS) entry which is preliminary data.</text>
</comment>
<name>A0A939C2H8_9ACTN</name>
<organism evidence="3 4">
    <name type="scientific">Nakamurella flavida</name>
    <dbReference type="NCBI Taxonomy" id="363630"/>
    <lineage>
        <taxon>Bacteria</taxon>
        <taxon>Bacillati</taxon>
        <taxon>Actinomycetota</taxon>
        <taxon>Actinomycetes</taxon>
        <taxon>Nakamurellales</taxon>
        <taxon>Nakamurellaceae</taxon>
        <taxon>Nakamurella</taxon>
    </lineage>
</organism>
<dbReference type="Proteomes" id="UP000663801">
    <property type="component" value="Unassembled WGS sequence"/>
</dbReference>
<evidence type="ECO:0000313" key="4">
    <source>
        <dbReference type="Proteomes" id="UP000663801"/>
    </source>
</evidence>
<dbReference type="InterPro" id="IPR029058">
    <property type="entry name" value="AB_hydrolase_fold"/>
</dbReference>
<evidence type="ECO:0000259" key="2">
    <source>
        <dbReference type="Pfam" id="PF07859"/>
    </source>
</evidence>
<evidence type="ECO:0000313" key="3">
    <source>
        <dbReference type="EMBL" id="MBM9476595.1"/>
    </source>
</evidence>
<dbReference type="RefSeq" id="WP_205256706.1">
    <property type="nucleotide sequence ID" value="NZ_BAAAPV010000004.1"/>
</dbReference>
<dbReference type="PANTHER" id="PTHR48081:SF8">
    <property type="entry name" value="ALPHA_BETA HYDROLASE FOLD-3 DOMAIN-CONTAINING PROTEIN-RELATED"/>
    <property type="match status" value="1"/>
</dbReference>
<proteinExistence type="predicted"/>
<keyword evidence="4" id="KW-1185">Reference proteome</keyword>
<dbReference type="SUPFAM" id="SSF53474">
    <property type="entry name" value="alpha/beta-Hydrolases"/>
    <property type="match status" value="1"/>
</dbReference>
<accession>A0A939C2H8</accession>
<keyword evidence="1 3" id="KW-0378">Hydrolase</keyword>
<evidence type="ECO:0000256" key="1">
    <source>
        <dbReference type="ARBA" id="ARBA00022801"/>
    </source>
</evidence>
<dbReference type="AlphaFoldDB" id="A0A939C2H8"/>
<dbReference type="Pfam" id="PF07859">
    <property type="entry name" value="Abhydrolase_3"/>
    <property type="match status" value="1"/>
</dbReference>
<sequence>MDLDAPVRAFLDFKPDAGTPDVPVAQRRRAILAASDEIFRRFGEPAPAGADLTRHVVDTPTGPVRVHVYRPRTATGPLPLHLFVHGGGFWLGSVDELVVDATCRERAAAADCVVVAVDYRLAPEHPFPTPFDDCLAALLWVHAHAADLGGDPDVLTIGGVSAGATLAAAVALAARDRGGPAIALQVLEVPALDLTLDSMRASGVGDEYGITVADMRAGMELYLPDPDGATDPRASPLHAADVAGLPPTRVMTAECDPLRHEGELFAARLRAAGVTVEHHRYPGAVHGSLALTGTWEPARTWRADVLTALHRAHHPAPVAGA</sequence>
<dbReference type="InterPro" id="IPR050300">
    <property type="entry name" value="GDXG_lipolytic_enzyme"/>
</dbReference>
<dbReference type="GO" id="GO:0016787">
    <property type="term" value="F:hydrolase activity"/>
    <property type="evidence" value="ECO:0007669"/>
    <property type="project" value="UniProtKB-KW"/>
</dbReference>
<protein>
    <submittedName>
        <fullName evidence="3">Alpha/beta hydrolase</fullName>
    </submittedName>
</protein>
<feature type="domain" description="Alpha/beta hydrolase fold-3" evidence="2">
    <location>
        <begin position="82"/>
        <end position="288"/>
    </location>
</feature>
<dbReference type="InterPro" id="IPR013094">
    <property type="entry name" value="AB_hydrolase_3"/>
</dbReference>
<dbReference type="Gene3D" id="3.40.50.1820">
    <property type="entry name" value="alpha/beta hydrolase"/>
    <property type="match status" value="1"/>
</dbReference>
<dbReference type="EMBL" id="JAERWL010000008">
    <property type="protein sequence ID" value="MBM9476595.1"/>
    <property type="molecule type" value="Genomic_DNA"/>
</dbReference>
<gene>
    <name evidence="3" type="ORF">JL107_09090</name>
</gene>